<dbReference type="Proteomes" id="UP000533207">
    <property type="component" value="Unassembled WGS sequence"/>
</dbReference>
<dbReference type="SUPFAM" id="SSF51658">
    <property type="entry name" value="Xylose isomerase-like"/>
    <property type="match status" value="1"/>
</dbReference>
<dbReference type="InterPro" id="IPR036237">
    <property type="entry name" value="Xyl_isomerase-like_sf"/>
</dbReference>
<dbReference type="Gene3D" id="3.20.20.150">
    <property type="entry name" value="Divalent-metal-dependent TIM barrel enzymes"/>
    <property type="match status" value="1"/>
</dbReference>
<reference evidence="2 3" key="1">
    <citation type="submission" date="2020-07" db="EMBL/GenBank/DDBJ databases">
        <title>Genomic Encyclopedia of Type Strains, Phase IV (KMG-V): Genome sequencing to study the core and pangenomes of soil and plant-associated prokaryotes.</title>
        <authorList>
            <person name="Whitman W."/>
        </authorList>
    </citation>
    <scope>NUCLEOTIDE SEQUENCE [LARGE SCALE GENOMIC DNA]</scope>
    <source>
        <strain evidence="2 3">C8</strain>
    </source>
</reference>
<protein>
    <submittedName>
        <fullName evidence="2">Sugar phosphate isomerase/epimerase</fullName>
    </submittedName>
</protein>
<dbReference type="Pfam" id="PF01261">
    <property type="entry name" value="AP_endonuc_2"/>
    <property type="match status" value="1"/>
</dbReference>
<dbReference type="EMBL" id="JACDUL010000004">
    <property type="protein sequence ID" value="MBA2862765.1"/>
    <property type="molecule type" value="Genomic_DNA"/>
</dbReference>
<evidence type="ECO:0000313" key="2">
    <source>
        <dbReference type="EMBL" id="MBA2862765.1"/>
    </source>
</evidence>
<dbReference type="AlphaFoldDB" id="A0A7J9PHR0"/>
<comment type="caution">
    <text evidence="2">The sequence shown here is derived from an EMBL/GenBank/DDBJ whole genome shotgun (WGS) entry which is preliminary data.</text>
</comment>
<sequence>MVKIGCSSLFFWEYTIEEIVDIFLELGLKNMEFFPENPEFWKKRNDLDYINSIKSEISKIDITIHAPYIELNPSSTNENIRCVTLMETFWAMDLSKKFNAKLITIHAGKRPTNRIPTAEEYTNFDDYLEKSINYALKNEITLCLENSPKKINNICYSVESMKKTLDNFKSLYMTLDIAHARENSLEFIKNLHEKIKNMHISGVNSKDHYPLSESKINFDETLNLLVNNYNYNGALNFEFNDLIYEKTLSKHEKMDILANEINYLEKIIE</sequence>
<gene>
    <name evidence="2" type="ORF">HNP90_001662</name>
</gene>
<dbReference type="RefSeq" id="WP_012068162.1">
    <property type="nucleotide sequence ID" value="NZ_JACDUL010000004.1"/>
</dbReference>
<keyword evidence="2" id="KW-0413">Isomerase</keyword>
<proteinExistence type="predicted"/>
<dbReference type="PANTHER" id="PTHR12110:SF21">
    <property type="entry name" value="XYLOSE ISOMERASE-LIKE TIM BARREL DOMAIN-CONTAINING PROTEIN"/>
    <property type="match status" value="1"/>
</dbReference>
<dbReference type="InterPro" id="IPR013022">
    <property type="entry name" value="Xyl_isomerase-like_TIM-brl"/>
</dbReference>
<feature type="domain" description="Xylose isomerase-like TIM barrel" evidence="1">
    <location>
        <begin position="24"/>
        <end position="241"/>
    </location>
</feature>
<dbReference type="PANTHER" id="PTHR12110">
    <property type="entry name" value="HYDROXYPYRUVATE ISOMERASE"/>
    <property type="match status" value="1"/>
</dbReference>
<organism evidence="2 3">
    <name type="scientific">Methanococcus maripaludis</name>
    <name type="common">Methanococcus deltae</name>
    <dbReference type="NCBI Taxonomy" id="39152"/>
    <lineage>
        <taxon>Archaea</taxon>
        <taxon>Methanobacteriati</taxon>
        <taxon>Methanobacteriota</taxon>
        <taxon>Methanomada group</taxon>
        <taxon>Methanococci</taxon>
        <taxon>Methanococcales</taxon>
        <taxon>Methanococcaceae</taxon>
        <taxon>Methanococcus</taxon>
    </lineage>
</organism>
<evidence type="ECO:0000259" key="1">
    <source>
        <dbReference type="Pfam" id="PF01261"/>
    </source>
</evidence>
<accession>A0A7J9PHR0</accession>
<dbReference type="GO" id="GO:0016853">
    <property type="term" value="F:isomerase activity"/>
    <property type="evidence" value="ECO:0007669"/>
    <property type="project" value="UniProtKB-KW"/>
</dbReference>
<evidence type="ECO:0000313" key="3">
    <source>
        <dbReference type="Proteomes" id="UP000533207"/>
    </source>
</evidence>
<dbReference type="InterPro" id="IPR050312">
    <property type="entry name" value="IolE/XylAMocC-like"/>
</dbReference>
<name>A0A7J9PHR0_METMI</name>